<evidence type="ECO:0000313" key="1">
    <source>
        <dbReference type="EMBL" id="KAI0052562.1"/>
    </source>
</evidence>
<comment type="caution">
    <text evidence="1">The sequence shown here is derived from an EMBL/GenBank/DDBJ whole genome shotgun (WGS) entry which is preliminary data.</text>
</comment>
<dbReference type="Proteomes" id="UP000814033">
    <property type="component" value="Unassembled WGS sequence"/>
</dbReference>
<keyword evidence="2" id="KW-1185">Reference proteome</keyword>
<reference evidence="1" key="2">
    <citation type="journal article" date="2022" name="New Phytol.">
        <title>Evolutionary transition to the ectomycorrhizal habit in the genomes of a hyperdiverse lineage of mushroom-forming fungi.</title>
        <authorList>
            <person name="Looney B."/>
            <person name="Miyauchi S."/>
            <person name="Morin E."/>
            <person name="Drula E."/>
            <person name="Courty P.E."/>
            <person name="Kohler A."/>
            <person name="Kuo A."/>
            <person name="LaButti K."/>
            <person name="Pangilinan J."/>
            <person name="Lipzen A."/>
            <person name="Riley R."/>
            <person name="Andreopoulos W."/>
            <person name="He G."/>
            <person name="Johnson J."/>
            <person name="Nolan M."/>
            <person name="Tritt A."/>
            <person name="Barry K.W."/>
            <person name="Grigoriev I.V."/>
            <person name="Nagy L.G."/>
            <person name="Hibbett D."/>
            <person name="Henrissat B."/>
            <person name="Matheny P.B."/>
            <person name="Labbe J."/>
            <person name="Martin F.M."/>
        </authorList>
    </citation>
    <scope>NUCLEOTIDE SEQUENCE</scope>
    <source>
        <strain evidence="1">FP105234-sp</strain>
    </source>
</reference>
<dbReference type="EMBL" id="MU275844">
    <property type="protein sequence ID" value="KAI0052562.1"/>
    <property type="molecule type" value="Genomic_DNA"/>
</dbReference>
<proteinExistence type="predicted"/>
<reference evidence="1" key="1">
    <citation type="submission" date="2021-02" db="EMBL/GenBank/DDBJ databases">
        <authorList>
            <consortium name="DOE Joint Genome Institute"/>
            <person name="Ahrendt S."/>
            <person name="Looney B.P."/>
            <person name="Miyauchi S."/>
            <person name="Morin E."/>
            <person name="Drula E."/>
            <person name="Courty P.E."/>
            <person name="Chicoki N."/>
            <person name="Fauchery L."/>
            <person name="Kohler A."/>
            <person name="Kuo A."/>
            <person name="Labutti K."/>
            <person name="Pangilinan J."/>
            <person name="Lipzen A."/>
            <person name="Riley R."/>
            <person name="Andreopoulos W."/>
            <person name="He G."/>
            <person name="Johnson J."/>
            <person name="Barry K.W."/>
            <person name="Grigoriev I.V."/>
            <person name="Nagy L."/>
            <person name="Hibbett D."/>
            <person name="Henrissat B."/>
            <person name="Matheny P.B."/>
            <person name="Labbe J."/>
            <person name="Martin F."/>
        </authorList>
    </citation>
    <scope>NUCLEOTIDE SEQUENCE</scope>
    <source>
        <strain evidence="1">FP105234-sp</strain>
    </source>
</reference>
<protein>
    <submittedName>
        <fullName evidence="1">Cytochrome b5</fullName>
    </submittedName>
</protein>
<accession>A0ACB8S8P2</accession>
<evidence type="ECO:0000313" key="2">
    <source>
        <dbReference type="Proteomes" id="UP000814033"/>
    </source>
</evidence>
<gene>
    <name evidence="1" type="ORF">FA95DRAFT_1601609</name>
</gene>
<organism evidence="1 2">
    <name type="scientific">Auriscalpium vulgare</name>
    <dbReference type="NCBI Taxonomy" id="40419"/>
    <lineage>
        <taxon>Eukaryota</taxon>
        <taxon>Fungi</taxon>
        <taxon>Dikarya</taxon>
        <taxon>Basidiomycota</taxon>
        <taxon>Agaricomycotina</taxon>
        <taxon>Agaricomycetes</taxon>
        <taxon>Russulales</taxon>
        <taxon>Auriscalpiaceae</taxon>
        <taxon>Auriscalpium</taxon>
    </lineage>
</organism>
<sequence length="291" mass="32638">MSWLGNIEATPDPTYVDENPKVADPGIPNRMVSTKGPNKPFLAYRNYREHQKKLHDEWLERKKEREAKLAKGEDVGPEEPDPTAEHEVGLTGLLKFFVYVFIFILLSGKFITGDFLWGYEGRWAQVKSYWPSHQRLLSEKGLAYYDGSDADRPIFLAIDGDVYDVTTNRRVYGAGGSYALMAGVDAARAFGTGCFKEHRTHDLRGLTEDEMRGVNHWKKFFKDHKSYPLVGRVQHPPIDLSSPIPVHCDPKKEAASKARQAAEAKAKPAPAPAPAAEVAPEAQKPVKHEEL</sequence>
<name>A0ACB8S8P2_9AGAM</name>